<keyword evidence="2" id="KW-1185">Reference proteome</keyword>
<evidence type="ECO:0000313" key="1">
    <source>
        <dbReference type="EnsemblMetazoa" id="Aqu2.1.26114_001"/>
    </source>
</evidence>
<dbReference type="InterPro" id="IPR054446">
    <property type="entry name" value="CIMIP3-like"/>
</dbReference>
<dbReference type="EnsemblMetazoa" id="Aqu2.1.26114_001">
    <property type="protein sequence ID" value="Aqu2.1.26114_001"/>
    <property type="gene ID" value="Aqu2.1.26114"/>
</dbReference>
<name>A0A1X7UDT5_AMPQE</name>
<proteinExistence type="predicted"/>
<evidence type="ECO:0000313" key="2">
    <source>
        <dbReference type="Proteomes" id="UP000007879"/>
    </source>
</evidence>
<dbReference type="InParanoid" id="A0A1X7UDT5"/>
<dbReference type="OrthoDB" id="5982044at2759"/>
<dbReference type="PANTHER" id="PTHR35444">
    <property type="entry name" value="RIKEN CDNA 1700001C19 GENE"/>
    <property type="match status" value="1"/>
</dbReference>
<protein>
    <submittedName>
        <fullName evidence="1">Uncharacterized protein</fullName>
    </submittedName>
</protein>
<organism evidence="1">
    <name type="scientific">Amphimedon queenslandica</name>
    <name type="common">Sponge</name>
    <dbReference type="NCBI Taxonomy" id="400682"/>
    <lineage>
        <taxon>Eukaryota</taxon>
        <taxon>Metazoa</taxon>
        <taxon>Porifera</taxon>
        <taxon>Demospongiae</taxon>
        <taxon>Heteroscleromorpha</taxon>
        <taxon>Haplosclerida</taxon>
        <taxon>Niphatidae</taxon>
        <taxon>Amphimedon</taxon>
    </lineage>
</organism>
<gene>
    <name evidence="1" type="primary">100635953</name>
</gene>
<dbReference type="PANTHER" id="PTHR35444:SF1">
    <property type="entry name" value="RIKEN CDNA 1700001C19 GENE"/>
    <property type="match status" value="1"/>
</dbReference>
<reference evidence="1" key="2">
    <citation type="submission" date="2017-05" db="UniProtKB">
        <authorList>
            <consortium name="EnsemblMetazoa"/>
        </authorList>
    </citation>
    <scope>IDENTIFICATION</scope>
</reference>
<dbReference type="AlphaFoldDB" id="A0A1X7UDT5"/>
<dbReference type="KEGG" id="aqu:100635953"/>
<reference evidence="2" key="1">
    <citation type="journal article" date="2010" name="Nature">
        <title>The Amphimedon queenslandica genome and the evolution of animal complexity.</title>
        <authorList>
            <person name="Srivastava M."/>
            <person name="Simakov O."/>
            <person name="Chapman J."/>
            <person name="Fahey B."/>
            <person name="Gauthier M.E."/>
            <person name="Mitros T."/>
            <person name="Richards G.S."/>
            <person name="Conaco C."/>
            <person name="Dacre M."/>
            <person name="Hellsten U."/>
            <person name="Larroux C."/>
            <person name="Putnam N.H."/>
            <person name="Stanke M."/>
            <person name="Adamska M."/>
            <person name="Darling A."/>
            <person name="Degnan S.M."/>
            <person name="Oakley T.H."/>
            <person name="Plachetzki D.C."/>
            <person name="Zhai Y."/>
            <person name="Adamski M."/>
            <person name="Calcino A."/>
            <person name="Cummins S.F."/>
            <person name="Goodstein D.M."/>
            <person name="Harris C."/>
            <person name="Jackson D.J."/>
            <person name="Leys S.P."/>
            <person name="Shu S."/>
            <person name="Woodcroft B.J."/>
            <person name="Vervoort M."/>
            <person name="Kosik K.S."/>
            <person name="Manning G."/>
            <person name="Degnan B.M."/>
            <person name="Rokhsar D.S."/>
        </authorList>
    </citation>
    <scope>NUCLEOTIDE SEQUENCE [LARGE SCALE GENOMIC DNA]</scope>
</reference>
<dbReference type="EnsemblMetazoa" id="XM_003388149.3">
    <property type="protein sequence ID" value="XP_003388197.1"/>
    <property type="gene ID" value="LOC100635953"/>
</dbReference>
<dbReference type="Pfam" id="PF22581">
    <property type="entry name" value="CIMIP3"/>
    <property type="match status" value="1"/>
</dbReference>
<sequence>MPNSGMLDHRAYNGRVAVHWMSSWPKATGYETLRFSRHMQRQVLTIKKEYSLSKRRPHTAIEHTPGSNSMSPFYTVRLKPTCGYHYKPNTDHRRFKIGLHPSDLVSWRYRYSGRPRTQIAT</sequence>
<accession>A0A1X7UDT5</accession>
<dbReference type="Proteomes" id="UP000007879">
    <property type="component" value="Unassembled WGS sequence"/>
</dbReference>